<comment type="subcellular location">
    <subcellularLocation>
        <location evidence="1">Cell membrane</location>
        <topology evidence="1">Multi-pass membrane protein</topology>
    </subcellularLocation>
</comment>
<comment type="caution">
    <text evidence="9">The sequence shown here is derived from an EMBL/GenBank/DDBJ whole genome shotgun (WGS) entry which is preliminary data.</text>
</comment>
<organism evidence="9 10">
    <name type="scientific">Candidatus Ruania gallistercoris</name>
    <dbReference type="NCBI Taxonomy" id="2838746"/>
    <lineage>
        <taxon>Bacteria</taxon>
        <taxon>Bacillati</taxon>
        <taxon>Actinomycetota</taxon>
        <taxon>Actinomycetes</taxon>
        <taxon>Micrococcales</taxon>
        <taxon>Ruaniaceae</taxon>
        <taxon>Ruania</taxon>
    </lineage>
</organism>
<feature type="transmembrane region" description="Helical" evidence="8">
    <location>
        <begin position="230"/>
        <end position="251"/>
    </location>
</feature>
<keyword evidence="4" id="KW-0997">Cell inner membrane</keyword>
<evidence type="ECO:0000256" key="1">
    <source>
        <dbReference type="ARBA" id="ARBA00004651"/>
    </source>
</evidence>
<dbReference type="InterPro" id="IPR001851">
    <property type="entry name" value="ABC_transp_permease"/>
</dbReference>
<reference evidence="9" key="2">
    <citation type="submission" date="2021-04" db="EMBL/GenBank/DDBJ databases">
        <authorList>
            <person name="Gilroy R."/>
        </authorList>
    </citation>
    <scope>NUCLEOTIDE SEQUENCE</scope>
    <source>
        <strain evidence="9">ChiGjej4B4-7305</strain>
    </source>
</reference>
<dbReference type="Proteomes" id="UP000824037">
    <property type="component" value="Unassembled WGS sequence"/>
</dbReference>
<feature type="transmembrane region" description="Helical" evidence="8">
    <location>
        <begin position="309"/>
        <end position="328"/>
    </location>
</feature>
<sequence length="335" mass="34614">MTHETALKSPAPAPATKSNRLTTMLGWLRTEGTLLVALIVLLLILTAAAPNFMTLGNVLNIVREAAFVGIIAWGMTMVIISGEIDISVGSNVALSSALLGVLVAKQGMPIFPAVLIVLAVGTVIGMFAGLFRALLNVPSFIVTLALYLGLKGLALFITNAFPNSIPSATFNYFGAGFFFGIPVPALVLFALFLVFLFVSRKTAFGRSVYAVGGNAEAARLSGISVARVRIVVFTMTGLLAALVGVLLSARLSSGNPGIGTGLEFDVIAAVIIGGASLAGGRGTMLGTLLGVLFVTVLSNGLVLLGVNAYVQDIASGAIVLIAVLLSSIRKETEHR</sequence>
<protein>
    <submittedName>
        <fullName evidence="9">ABC transporter permease</fullName>
    </submittedName>
</protein>
<feature type="transmembrane region" description="Helical" evidence="8">
    <location>
        <begin position="257"/>
        <end position="278"/>
    </location>
</feature>
<keyword evidence="7 8" id="KW-0472">Membrane</keyword>
<dbReference type="EMBL" id="DXBY01000339">
    <property type="protein sequence ID" value="HIZ38066.1"/>
    <property type="molecule type" value="Genomic_DNA"/>
</dbReference>
<dbReference type="CDD" id="cd06579">
    <property type="entry name" value="TM_PBP1_transp_AraH_like"/>
    <property type="match status" value="1"/>
</dbReference>
<dbReference type="GO" id="GO:0022857">
    <property type="term" value="F:transmembrane transporter activity"/>
    <property type="evidence" value="ECO:0007669"/>
    <property type="project" value="InterPro"/>
</dbReference>
<evidence type="ECO:0000256" key="3">
    <source>
        <dbReference type="ARBA" id="ARBA00022475"/>
    </source>
</evidence>
<dbReference type="PANTHER" id="PTHR32196:SF21">
    <property type="entry name" value="ABC TRANSPORTER PERMEASE PROTEIN YPHD-RELATED"/>
    <property type="match status" value="1"/>
</dbReference>
<evidence type="ECO:0000256" key="6">
    <source>
        <dbReference type="ARBA" id="ARBA00022989"/>
    </source>
</evidence>
<keyword evidence="6 8" id="KW-1133">Transmembrane helix</keyword>
<feature type="transmembrane region" description="Helical" evidence="8">
    <location>
        <begin position="65"/>
        <end position="88"/>
    </location>
</feature>
<name>A0A9D2EJ43_9MICO</name>
<feature type="transmembrane region" description="Helical" evidence="8">
    <location>
        <begin position="108"/>
        <end position="128"/>
    </location>
</feature>
<feature type="transmembrane region" description="Helical" evidence="8">
    <location>
        <begin position="285"/>
        <end position="303"/>
    </location>
</feature>
<evidence type="ECO:0000256" key="5">
    <source>
        <dbReference type="ARBA" id="ARBA00022692"/>
    </source>
</evidence>
<gene>
    <name evidence="9" type="ORF">H9815_20005</name>
</gene>
<evidence type="ECO:0000256" key="8">
    <source>
        <dbReference type="SAM" id="Phobius"/>
    </source>
</evidence>
<evidence type="ECO:0000256" key="2">
    <source>
        <dbReference type="ARBA" id="ARBA00022448"/>
    </source>
</evidence>
<evidence type="ECO:0000256" key="7">
    <source>
        <dbReference type="ARBA" id="ARBA00023136"/>
    </source>
</evidence>
<evidence type="ECO:0000256" key="4">
    <source>
        <dbReference type="ARBA" id="ARBA00022519"/>
    </source>
</evidence>
<feature type="transmembrane region" description="Helical" evidence="8">
    <location>
        <begin position="173"/>
        <end position="198"/>
    </location>
</feature>
<feature type="transmembrane region" description="Helical" evidence="8">
    <location>
        <begin position="140"/>
        <end position="161"/>
    </location>
</feature>
<dbReference type="GO" id="GO:0005886">
    <property type="term" value="C:plasma membrane"/>
    <property type="evidence" value="ECO:0007669"/>
    <property type="project" value="UniProtKB-SubCell"/>
</dbReference>
<reference evidence="9" key="1">
    <citation type="journal article" date="2021" name="PeerJ">
        <title>Extensive microbial diversity within the chicken gut microbiome revealed by metagenomics and culture.</title>
        <authorList>
            <person name="Gilroy R."/>
            <person name="Ravi A."/>
            <person name="Getino M."/>
            <person name="Pursley I."/>
            <person name="Horton D.L."/>
            <person name="Alikhan N.F."/>
            <person name="Baker D."/>
            <person name="Gharbi K."/>
            <person name="Hall N."/>
            <person name="Watson M."/>
            <person name="Adriaenssens E.M."/>
            <person name="Foster-Nyarko E."/>
            <person name="Jarju S."/>
            <person name="Secka A."/>
            <person name="Antonio M."/>
            <person name="Oren A."/>
            <person name="Chaudhuri R.R."/>
            <person name="La Ragione R."/>
            <person name="Hildebrand F."/>
            <person name="Pallen M.J."/>
        </authorList>
    </citation>
    <scope>NUCLEOTIDE SEQUENCE</scope>
    <source>
        <strain evidence="9">ChiGjej4B4-7305</strain>
    </source>
</reference>
<accession>A0A9D2EJ43</accession>
<evidence type="ECO:0000313" key="10">
    <source>
        <dbReference type="Proteomes" id="UP000824037"/>
    </source>
</evidence>
<proteinExistence type="predicted"/>
<dbReference type="AlphaFoldDB" id="A0A9D2EJ43"/>
<feature type="transmembrane region" description="Helical" evidence="8">
    <location>
        <begin position="34"/>
        <end position="53"/>
    </location>
</feature>
<evidence type="ECO:0000313" key="9">
    <source>
        <dbReference type="EMBL" id="HIZ38066.1"/>
    </source>
</evidence>
<keyword evidence="5 8" id="KW-0812">Transmembrane</keyword>
<dbReference type="Pfam" id="PF02653">
    <property type="entry name" value="BPD_transp_2"/>
    <property type="match status" value="1"/>
</dbReference>
<dbReference type="PANTHER" id="PTHR32196">
    <property type="entry name" value="ABC TRANSPORTER PERMEASE PROTEIN YPHD-RELATED-RELATED"/>
    <property type="match status" value="1"/>
</dbReference>
<keyword evidence="3" id="KW-1003">Cell membrane</keyword>
<keyword evidence="2" id="KW-0813">Transport</keyword>